<keyword evidence="3" id="KW-0812">Transmembrane</keyword>
<evidence type="ECO:0000256" key="2">
    <source>
        <dbReference type="ARBA" id="ARBA00023274"/>
    </source>
</evidence>
<dbReference type="EMBL" id="AF288092">
    <property type="protein sequence ID" value="AAG17796.1"/>
    <property type="molecule type" value="Genomic_DNA"/>
</dbReference>
<proteinExistence type="predicted"/>
<dbReference type="AlphaFoldDB" id="Q9G8Q8"/>
<protein>
    <submittedName>
        <fullName evidence="5">Ribosomal protein S10</fullName>
    </submittedName>
</protein>
<dbReference type="InterPro" id="IPR036838">
    <property type="entry name" value="Ribosomal_uS10_dom_sf"/>
</dbReference>
<gene>
    <name evidence="5" type="primary">rps10</name>
</gene>
<dbReference type="Gene3D" id="3.30.70.600">
    <property type="entry name" value="Ribosomal protein S10 domain"/>
    <property type="match status" value="1"/>
</dbReference>
<dbReference type="SUPFAM" id="SSF54999">
    <property type="entry name" value="Ribosomal protein S10"/>
    <property type="match status" value="1"/>
</dbReference>
<feature type="domain" description="Small ribosomal subunit protein uS10" evidence="4">
    <location>
        <begin position="150"/>
        <end position="179"/>
    </location>
</feature>
<evidence type="ECO:0000259" key="4">
    <source>
        <dbReference type="Pfam" id="PF00338"/>
    </source>
</evidence>
<organism evidence="5">
    <name type="scientific">Naegleria gruberi</name>
    <name type="common">Amoeba</name>
    <dbReference type="NCBI Taxonomy" id="5762"/>
    <lineage>
        <taxon>Eukaryota</taxon>
        <taxon>Discoba</taxon>
        <taxon>Heterolobosea</taxon>
        <taxon>Tetramitia</taxon>
        <taxon>Eutetramitia</taxon>
        <taxon>Vahlkampfiidae</taxon>
        <taxon>Naegleria</taxon>
    </lineage>
</organism>
<keyword evidence="2" id="KW-0687">Ribonucleoprotein</keyword>
<dbReference type="RefSeq" id="NP_066518.1">
    <property type="nucleotide sequence ID" value="NC_002573.1"/>
</dbReference>
<geneLocation type="mitochondrion" evidence="5"/>
<keyword evidence="5" id="KW-0496">Mitochondrion</keyword>
<keyword evidence="3" id="KW-0472">Membrane</keyword>
<dbReference type="GO" id="GO:1990904">
    <property type="term" value="C:ribonucleoprotein complex"/>
    <property type="evidence" value="ECO:0007669"/>
    <property type="project" value="UniProtKB-KW"/>
</dbReference>
<keyword evidence="1 5" id="KW-0689">Ribosomal protein</keyword>
<evidence type="ECO:0000256" key="1">
    <source>
        <dbReference type="ARBA" id="ARBA00022980"/>
    </source>
</evidence>
<dbReference type="Pfam" id="PF00338">
    <property type="entry name" value="Ribosomal_S10"/>
    <property type="match status" value="1"/>
</dbReference>
<feature type="transmembrane region" description="Helical" evidence="3">
    <location>
        <begin position="59"/>
        <end position="80"/>
    </location>
</feature>
<name>Q9G8Q8_NAEGR</name>
<sequence length="220" mass="27339">MFFFNKNSLYRIGFLFFFIFKKKKLGYKKVQWKLSSYFHVNRIKYFFYFLKKIFMYKKFFLFFFLKRLFTNLFVQLKSIYSFLVLKKENYNIINYSNFFTKESFFSDSFNILKNKNNLNFNFNNLFSIYYTMLFAKLFFFMFKSANLSYFSLPIKKNKYTILRSPHIDKKSREQFELKHSYLVLNELSLFSFANNMFLFNSFKFFINNFKLEEKTDSLYN</sequence>
<dbReference type="GO" id="GO:0005840">
    <property type="term" value="C:ribosome"/>
    <property type="evidence" value="ECO:0007669"/>
    <property type="project" value="UniProtKB-KW"/>
</dbReference>
<feature type="transmembrane region" description="Helical" evidence="3">
    <location>
        <begin position="128"/>
        <end position="152"/>
    </location>
</feature>
<dbReference type="InterPro" id="IPR027486">
    <property type="entry name" value="Ribosomal_uS10_dom"/>
</dbReference>
<dbReference type="GeneID" id="800717"/>
<reference evidence="5" key="1">
    <citation type="submission" date="2000-07" db="EMBL/GenBank/DDBJ databases">
        <title>The mitochondrial genome of the supposedly primitive protist, Naegleria gruberi.</title>
        <authorList>
            <person name="Burger G."/>
            <person name="Lang B.F."/>
            <person name="Nerad T.A."/>
            <person name="Gray M.W."/>
        </authorList>
    </citation>
    <scope>NUCLEOTIDE SEQUENCE</scope>
</reference>
<accession>Q9G8Q8</accession>
<evidence type="ECO:0000313" key="5">
    <source>
        <dbReference type="EMBL" id="AAG17796.1"/>
    </source>
</evidence>
<evidence type="ECO:0000256" key="3">
    <source>
        <dbReference type="SAM" id="Phobius"/>
    </source>
</evidence>
<keyword evidence="3" id="KW-1133">Transmembrane helix</keyword>